<dbReference type="AlphaFoldDB" id="A0A9W8JMS2"/>
<dbReference type="Gene3D" id="3.80.10.10">
    <property type="entry name" value="Ribonuclease Inhibitor"/>
    <property type="match status" value="1"/>
</dbReference>
<evidence type="ECO:0008006" key="4">
    <source>
        <dbReference type="Google" id="ProtNLM"/>
    </source>
</evidence>
<comment type="caution">
    <text evidence="2">The sequence shown here is derived from an EMBL/GenBank/DDBJ whole genome shotgun (WGS) entry which is preliminary data.</text>
</comment>
<organism evidence="2 3">
    <name type="scientific">Candolleomyces eurysporus</name>
    <dbReference type="NCBI Taxonomy" id="2828524"/>
    <lineage>
        <taxon>Eukaryota</taxon>
        <taxon>Fungi</taxon>
        <taxon>Dikarya</taxon>
        <taxon>Basidiomycota</taxon>
        <taxon>Agaricomycotina</taxon>
        <taxon>Agaricomycetes</taxon>
        <taxon>Agaricomycetidae</taxon>
        <taxon>Agaricales</taxon>
        <taxon>Agaricineae</taxon>
        <taxon>Psathyrellaceae</taxon>
        <taxon>Candolleomyces</taxon>
    </lineage>
</organism>
<dbReference type="OrthoDB" id="3365698at2759"/>
<accession>A0A9W8JMS2</accession>
<evidence type="ECO:0000256" key="1">
    <source>
        <dbReference type="SAM" id="Coils"/>
    </source>
</evidence>
<reference evidence="2" key="1">
    <citation type="submission" date="2022-06" db="EMBL/GenBank/DDBJ databases">
        <title>Genome Sequence of Candolleomyces eurysporus.</title>
        <authorList>
            <person name="Buettner E."/>
        </authorList>
    </citation>
    <scope>NUCLEOTIDE SEQUENCE</scope>
    <source>
        <strain evidence="2">VTCC 930004</strain>
    </source>
</reference>
<name>A0A9W8JMS2_9AGAR</name>
<protein>
    <recommendedName>
        <fullName evidence="4">F-box domain-containing protein</fullName>
    </recommendedName>
</protein>
<evidence type="ECO:0000313" key="2">
    <source>
        <dbReference type="EMBL" id="KAJ2936763.1"/>
    </source>
</evidence>
<keyword evidence="1" id="KW-0175">Coiled coil</keyword>
<evidence type="ECO:0000313" key="3">
    <source>
        <dbReference type="Proteomes" id="UP001140091"/>
    </source>
</evidence>
<dbReference type="InterPro" id="IPR032675">
    <property type="entry name" value="LRR_dom_sf"/>
</dbReference>
<feature type="non-terminal residue" evidence="2">
    <location>
        <position position="582"/>
    </location>
</feature>
<feature type="coiled-coil region" evidence="1">
    <location>
        <begin position="27"/>
        <end position="61"/>
    </location>
</feature>
<dbReference type="Proteomes" id="UP001140091">
    <property type="component" value="Unassembled WGS sequence"/>
</dbReference>
<proteinExistence type="predicted"/>
<gene>
    <name evidence="2" type="ORF">H1R20_g326</name>
</gene>
<keyword evidence="3" id="KW-1185">Reference proteome</keyword>
<dbReference type="EMBL" id="JANBPK010000019">
    <property type="protein sequence ID" value="KAJ2936763.1"/>
    <property type="molecule type" value="Genomic_DNA"/>
</dbReference>
<sequence>MDTHLSQFYGTNHVPSDTELLEIERLLAPHNARLSQLEKDLEEAEANVARLKKEREDVLRVIKPLKSLSSLIRRFPREVMELIFMHSIPPTASRKSNLSICHAPLVLLRVCKLWREITLTTPQLWASVELTIPSHLCNPFGNIPDTKKQQQMTLYLDQFDQRLELSESYPLSIIVRGSPPYDGAITLRSLASKVAIHSCRWESIDFDISQWLPHPFANIVAEDLPTLKYVRLRAYSLSFNEGDSLGILAAPNLKGLQIQVSHSCHGISTMPVNWTNLTHLSLDGSYMYLPDTSSQDKQLTATEMLPVLNKCRNLRILSLLLISTHDPPLLAEPEHQVTLSKLEALNAAGSLLQIHHLLQSINTPRIRQIHYQPLHKPPLLAEEPSFSLALVSFLERYGNQAEVLSVNLPTVSRGDLRSWLECTPALKQLTLGNEFQFAPLPPQILVPTDYESGFDDFCVGLLTPKQNHPWLCPNLKIFRCSIKSHISADTILAFLNARTDPTLVGSGGIIEEVSIHQLPYDAPFGDSTDADLEDGRLESIRQAGVRLSFKKPFYYQSNPVVPFDSSTGGYGPGYGVDFSTLF</sequence>